<dbReference type="EMBL" id="CAWUHB010000015">
    <property type="protein sequence ID" value="CAK7218559.1"/>
    <property type="molecule type" value="Genomic_DNA"/>
</dbReference>
<evidence type="ECO:0000313" key="3">
    <source>
        <dbReference type="Proteomes" id="UP001642405"/>
    </source>
</evidence>
<feature type="compositionally biased region" description="Polar residues" evidence="1">
    <location>
        <begin position="1"/>
        <end position="15"/>
    </location>
</feature>
<reference evidence="2 3" key="1">
    <citation type="submission" date="2024-01" db="EMBL/GenBank/DDBJ databases">
        <authorList>
            <person name="Allen C."/>
            <person name="Tagirdzhanova G."/>
        </authorList>
    </citation>
    <scope>NUCLEOTIDE SEQUENCE [LARGE SCALE GENOMIC DNA]</scope>
</reference>
<accession>A0ABP0BFZ7</accession>
<gene>
    <name evidence="2" type="ORF">SCUCBS95973_003529</name>
</gene>
<evidence type="ECO:0000313" key="2">
    <source>
        <dbReference type="EMBL" id="CAK7218559.1"/>
    </source>
</evidence>
<comment type="caution">
    <text evidence="2">The sequence shown here is derived from an EMBL/GenBank/DDBJ whole genome shotgun (WGS) entry which is preliminary data.</text>
</comment>
<protein>
    <submittedName>
        <fullName evidence="2">Uncharacterized protein</fullName>
    </submittedName>
</protein>
<organism evidence="2 3">
    <name type="scientific">Sporothrix curviconia</name>
    <dbReference type="NCBI Taxonomy" id="1260050"/>
    <lineage>
        <taxon>Eukaryota</taxon>
        <taxon>Fungi</taxon>
        <taxon>Dikarya</taxon>
        <taxon>Ascomycota</taxon>
        <taxon>Pezizomycotina</taxon>
        <taxon>Sordariomycetes</taxon>
        <taxon>Sordariomycetidae</taxon>
        <taxon>Ophiostomatales</taxon>
        <taxon>Ophiostomataceae</taxon>
        <taxon>Sporothrix</taxon>
    </lineage>
</organism>
<proteinExistence type="predicted"/>
<sequence>MLKSSNFVTSPSSTDAAVGSTEEINVQSDFNGFPSRPRLIFRTGLPEDLVQCEQPEREEPRPVFSHPIRDSWPLLGKEIYVYLDSVDVQWSTIDPIRFALKGAPPGPLHLWIGVNPGSLNLDDAKTAAAGCKSILSNAGFADVEIAFRESILSRLVGPNLLSPTSTRDLEAEIDNFASPFTAALGLYIAPRETPHVEATGGLYICEAGGSDRLFLLTARHAVLPMKDHPDTLYDNMTQTQRHRPGRRMPKHDIILLGQKAYTDAIDSVMGRIGILLDAIDIAKDEIDYCGPPLKQKRQSTIVALQNQIDDLTTLHNKIGTQWGSATMRIIGRVAYAPPIAVIDLGEKRFMEDWALVELDRSKH</sequence>
<dbReference type="Proteomes" id="UP001642405">
    <property type="component" value="Unassembled WGS sequence"/>
</dbReference>
<feature type="region of interest" description="Disordered" evidence="1">
    <location>
        <begin position="1"/>
        <end position="20"/>
    </location>
</feature>
<keyword evidence="3" id="KW-1185">Reference proteome</keyword>
<evidence type="ECO:0000256" key="1">
    <source>
        <dbReference type="SAM" id="MobiDB-lite"/>
    </source>
</evidence>
<name>A0ABP0BFZ7_9PEZI</name>